<protein>
    <submittedName>
        <fullName evidence="2">Uncharacterized protein</fullName>
    </submittedName>
</protein>
<proteinExistence type="predicted"/>
<reference evidence="2" key="2">
    <citation type="journal article" date="2015" name="Data Brief">
        <title>Shoot transcriptome of the giant reed, Arundo donax.</title>
        <authorList>
            <person name="Barrero R.A."/>
            <person name="Guerrero F.D."/>
            <person name="Moolhuijzen P."/>
            <person name="Goolsby J.A."/>
            <person name="Tidwell J."/>
            <person name="Bellgard S.E."/>
            <person name="Bellgard M.I."/>
        </authorList>
    </citation>
    <scope>NUCLEOTIDE SEQUENCE</scope>
    <source>
        <tissue evidence="2">Shoot tissue taken approximately 20 cm above the soil surface</tissue>
    </source>
</reference>
<accession>A0A0A9A762</accession>
<sequence length="37" mass="4162">MPSSCMRLMAKGNCYVNDDDSNSSSYSRFTPYGELPH</sequence>
<reference evidence="2" key="1">
    <citation type="submission" date="2014-09" db="EMBL/GenBank/DDBJ databases">
        <authorList>
            <person name="Magalhaes I.L.F."/>
            <person name="Oliveira U."/>
            <person name="Santos F.R."/>
            <person name="Vidigal T.H.D.A."/>
            <person name="Brescovit A.D."/>
            <person name="Santos A.J."/>
        </authorList>
    </citation>
    <scope>NUCLEOTIDE SEQUENCE</scope>
    <source>
        <tissue evidence="2">Shoot tissue taken approximately 20 cm above the soil surface</tissue>
    </source>
</reference>
<evidence type="ECO:0000313" key="2">
    <source>
        <dbReference type="EMBL" id="JAD42877.1"/>
    </source>
</evidence>
<name>A0A0A9A762_ARUDO</name>
<dbReference type="EMBL" id="GBRH01255018">
    <property type="protein sequence ID" value="JAD42877.1"/>
    <property type="molecule type" value="Transcribed_RNA"/>
</dbReference>
<feature type="region of interest" description="Disordered" evidence="1">
    <location>
        <begin position="18"/>
        <end position="37"/>
    </location>
</feature>
<evidence type="ECO:0000256" key="1">
    <source>
        <dbReference type="SAM" id="MobiDB-lite"/>
    </source>
</evidence>
<organism evidence="2">
    <name type="scientific">Arundo donax</name>
    <name type="common">Giant reed</name>
    <name type="synonym">Donax arundinaceus</name>
    <dbReference type="NCBI Taxonomy" id="35708"/>
    <lineage>
        <taxon>Eukaryota</taxon>
        <taxon>Viridiplantae</taxon>
        <taxon>Streptophyta</taxon>
        <taxon>Embryophyta</taxon>
        <taxon>Tracheophyta</taxon>
        <taxon>Spermatophyta</taxon>
        <taxon>Magnoliopsida</taxon>
        <taxon>Liliopsida</taxon>
        <taxon>Poales</taxon>
        <taxon>Poaceae</taxon>
        <taxon>PACMAD clade</taxon>
        <taxon>Arundinoideae</taxon>
        <taxon>Arundineae</taxon>
        <taxon>Arundo</taxon>
    </lineage>
</organism>
<dbReference type="AlphaFoldDB" id="A0A0A9A762"/>